<dbReference type="OrthoDB" id="9815356at2"/>
<dbReference type="EMBL" id="FSSB01000022">
    <property type="protein sequence ID" value="SIO95908.1"/>
    <property type="molecule type" value="Genomic_DNA"/>
</dbReference>
<reference evidence="7 8" key="1">
    <citation type="submission" date="2016-12" db="EMBL/GenBank/DDBJ databases">
        <authorList>
            <person name="Song W.-J."/>
            <person name="Kurnit D.M."/>
        </authorList>
    </citation>
    <scope>NUCLEOTIDE SEQUENCE [LARGE SCALE GENOMIC DNA]</scope>
    <source>
        <strain evidence="7 8">CECT 9026</strain>
    </source>
</reference>
<keyword evidence="3 4" id="KW-0472">Membrane</keyword>
<evidence type="ECO:0000313" key="7">
    <source>
        <dbReference type="EMBL" id="SIO95908.1"/>
    </source>
</evidence>
<dbReference type="InterPro" id="IPR020846">
    <property type="entry name" value="MFS_dom"/>
</dbReference>
<dbReference type="PROSITE" id="PS50850">
    <property type="entry name" value="MFS"/>
    <property type="match status" value="1"/>
</dbReference>
<evidence type="ECO:0000313" key="6">
    <source>
        <dbReference type="EMBL" id="QMV16247.1"/>
    </source>
</evidence>
<dbReference type="Proteomes" id="UP000515264">
    <property type="component" value="Chromosome 2"/>
</dbReference>
<keyword evidence="1 4" id="KW-0812">Transmembrane</keyword>
<dbReference type="RefSeq" id="WP_074374389.1">
    <property type="nucleotide sequence ID" value="NZ_AP024908.1"/>
</dbReference>
<dbReference type="InterPro" id="IPR011701">
    <property type="entry name" value="MFS"/>
</dbReference>
<dbReference type="CDD" id="cd17324">
    <property type="entry name" value="MFS_NepI_like"/>
    <property type="match status" value="1"/>
</dbReference>
<evidence type="ECO:0000259" key="5">
    <source>
        <dbReference type="PROSITE" id="PS50850"/>
    </source>
</evidence>
<dbReference type="Gene3D" id="1.20.1250.20">
    <property type="entry name" value="MFS general substrate transporter like domains"/>
    <property type="match status" value="1"/>
</dbReference>
<evidence type="ECO:0000256" key="4">
    <source>
        <dbReference type="SAM" id="Phobius"/>
    </source>
</evidence>
<organism evidence="7 8">
    <name type="scientific">Vibrio spartinae</name>
    <dbReference type="NCBI Taxonomy" id="1918945"/>
    <lineage>
        <taxon>Bacteria</taxon>
        <taxon>Pseudomonadati</taxon>
        <taxon>Pseudomonadota</taxon>
        <taxon>Gammaproteobacteria</taxon>
        <taxon>Vibrionales</taxon>
        <taxon>Vibrionaceae</taxon>
        <taxon>Vibrio</taxon>
    </lineage>
</organism>
<feature type="transmembrane region" description="Helical" evidence="4">
    <location>
        <begin position="354"/>
        <end position="374"/>
    </location>
</feature>
<dbReference type="PANTHER" id="PTHR42910">
    <property type="entry name" value="TRANSPORTER SCO4007-RELATED"/>
    <property type="match status" value="1"/>
</dbReference>
<feature type="transmembrane region" description="Helical" evidence="4">
    <location>
        <begin position="157"/>
        <end position="177"/>
    </location>
</feature>
<feature type="transmembrane region" description="Helical" evidence="4">
    <location>
        <begin position="276"/>
        <end position="302"/>
    </location>
</feature>
<sequence>MKNKILSFILPIICGLTVANMYYVQSIFPEVMHALDINYKSTAMIYTMSLIGNACSLVFIAPLGDFINRKKLISFLYIILAIASIGASLSLNIYEMYVAAFFLGVGVAIIPITISYLSKNKNFGLSYIGKIMSGVLLGALISRFLSSEFSTIWGWNSIYIFSFAVMLFSLIFVALMLPNDQIEKTKETGYGKMLGSTFSLLISNSTVRKYSLYGFFVMAVFASFWNNISFSLFDDYHLTQTNIGLFSLTGVAGASAAMFASNILRKLNYDSISLFVLMFISFAVLAVINYSLITLIIGSVVIDAMIQLIHVNNQTNMYKNCEGNESRAASCYMTTFILGGVVGSKVSSICYISYGWQGICVMCACIAIICLIPFKEKTTENNIKLTH</sequence>
<feature type="transmembrane region" description="Helical" evidence="4">
    <location>
        <begin position="43"/>
        <end position="60"/>
    </location>
</feature>
<feature type="transmembrane region" description="Helical" evidence="4">
    <location>
        <begin position="72"/>
        <end position="91"/>
    </location>
</feature>
<dbReference type="AlphaFoldDB" id="A0A1N6M8X8"/>
<evidence type="ECO:0000313" key="8">
    <source>
        <dbReference type="Proteomes" id="UP000184774"/>
    </source>
</evidence>
<accession>A0A1N6M8X8</accession>
<name>A0A1N6M8X8_9VIBR</name>
<dbReference type="PANTHER" id="PTHR42910:SF1">
    <property type="entry name" value="MAJOR FACILITATOR SUPERFAMILY (MFS) PROFILE DOMAIN-CONTAINING PROTEIN"/>
    <property type="match status" value="1"/>
</dbReference>
<feature type="domain" description="Major facilitator superfamily (MFS) profile" evidence="5">
    <location>
        <begin position="3"/>
        <end position="387"/>
    </location>
</feature>
<proteinExistence type="predicted"/>
<dbReference type="Proteomes" id="UP000184774">
    <property type="component" value="Unassembled WGS sequence"/>
</dbReference>
<feature type="transmembrane region" description="Helical" evidence="4">
    <location>
        <begin position="124"/>
        <end position="145"/>
    </location>
</feature>
<dbReference type="SUPFAM" id="SSF103473">
    <property type="entry name" value="MFS general substrate transporter"/>
    <property type="match status" value="1"/>
</dbReference>
<feature type="transmembrane region" description="Helical" evidence="4">
    <location>
        <begin position="97"/>
        <end position="117"/>
    </location>
</feature>
<dbReference type="EMBL" id="CP046269">
    <property type="protein sequence ID" value="QMV16247.1"/>
    <property type="molecule type" value="Genomic_DNA"/>
</dbReference>
<reference evidence="6 9" key="3">
    <citation type="journal article" date="2020" name="J. Nat. Prod.">
        <title>Genomics-Metabolomics Profiling Disclosed Marine Vibrio spartinae 3.6 as a Producer of a New Branched Side Chain Prodigiosin.</title>
        <authorList>
            <person name="Vitale G.A."/>
            <person name="Sciarretta M."/>
            <person name="Palma Esposito F."/>
            <person name="January G.G."/>
            <person name="Giaccio M."/>
            <person name="Bunk B."/>
            <person name="Sproer C."/>
            <person name="Bajerski F."/>
            <person name="Power D."/>
            <person name="Festa C."/>
            <person name="Monti M.C."/>
            <person name="D'Auria M.V."/>
            <person name="de Pascale D."/>
        </authorList>
    </citation>
    <scope>NUCLEOTIDE SEQUENCE [LARGE SCALE GENOMIC DNA]</scope>
    <source>
        <strain evidence="6 9">3.6</strain>
    </source>
</reference>
<evidence type="ECO:0000256" key="2">
    <source>
        <dbReference type="ARBA" id="ARBA00022989"/>
    </source>
</evidence>
<evidence type="ECO:0000313" key="9">
    <source>
        <dbReference type="Proteomes" id="UP000515264"/>
    </source>
</evidence>
<feature type="transmembrane region" description="Helical" evidence="4">
    <location>
        <begin position="5"/>
        <end position="23"/>
    </location>
</feature>
<dbReference type="GO" id="GO:0022857">
    <property type="term" value="F:transmembrane transporter activity"/>
    <property type="evidence" value="ECO:0007669"/>
    <property type="project" value="InterPro"/>
</dbReference>
<dbReference type="Pfam" id="PF07690">
    <property type="entry name" value="MFS_1"/>
    <property type="match status" value="1"/>
</dbReference>
<reference evidence="6" key="2">
    <citation type="submission" date="2019-11" db="EMBL/GenBank/DDBJ databases">
        <authorList>
            <person name="January G."/>
            <person name="Bunk B."/>
        </authorList>
    </citation>
    <scope>NUCLEOTIDE SEQUENCE</scope>
    <source>
        <strain evidence="6">3.6</strain>
    </source>
</reference>
<keyword evidence="2 4" id="KW-1133">Transmembrane helix</keyword>
<keyword evidence="9" id="KW-1185">Reference proteome</keyword>
<dbReference type="InterPro" id="IPR036259">
    <property type="entry name" value="MFS_trans_sf"/>
</dbReference>
<evidence type="ECO:0000256" key="1">
    <source>
        <dbReference type="ARBA" id="ARBA00022692"/>
    </source>
</evidence>
<evidence type="ECO:0000256" key="3">
    <source>
        <dbReference type="ARBA" id="ARBA00023136"/>
    </source>
</evidence>
<feature type="transmembrane region" description="Helical" evidence="4">
    <location>
        <begin position="210"/>
        <end position="233"/>
    </location>
</feature>
<gene>
    <name evidence="7" type="primary">ynfM_2</name>
    <name evidence="6" type="synonym">ynfM_3</name>
    <name evidence="7" type="ORF">VSP9026_03661</name>
    <name evidence="6" type="ORF">Vspart_03632</name>
</gene>
<feature type="transmembrane region" description="Helical" evidence="4">
    <location>
        <begin position="245"/>
        <end position="264"/>
    </location>
</feature>
<protein>
    <submittedName>
        <fullName evidence="7">Inner membrane transport protein YnfM</fullName>
    </submittedName>
</protein>